<name>A0A1I5UUX5_9BACT</name>
<reference evidence="1 2" key="1">
    <citation type="submission" date="2016-10" db="EMBL/GenBank/DDBJ databases">
        <authorList>
            <person name="de Groot N.N."/>
        </authorList>
    </citation>
    <scope>NUCLEOTIDE SEQUENCE [LARGE SCALE GENOMIC DNA]</scope>
    <source>
        <strain evidence="1 2">EP1-55-1</strain>
    </source>
</reference>
<proteinExistence type="predicted"/>
<accession>A0A1I5UUX5</accession>
<evidence type="ECO:0000313" key="1">
    <source>
        <dbReference type="EMBL" id="SFP99055.1"/>
    </source>
</evidence>
<evidence type="ECO:0000313" key="2">
    <source>
        <dbReference type="Proteomes" id="UP000199227"/>
    </source>
</evidence>
<gene>
    <name evidence="1" type="ORF">SAMN05216234_1722</name>
</gene>
<organism evidence="1 2">
    <name type="scientific">Hydrogenimonas thermophila</name>
    <dbReference type="NCBI Taxonomy" id="223786"/>
    <lineage>
        <taxon>Bacteria</taxon>
        <taxon>Pseudomonadati</taxon>
        <taxon>Campylobacterota</taxon>
        <taxon>Epsilonproteobacteria</taxon>
        <taxon>Campylobacterales</taxon>
        <taxon>Hydrogenimonadaceae</taxon>
        <taxon>Hydrogenimonas</taxon>
    </lineage>
</organism>
<dbReference type="Proteomes" id="UP000199227">
    <property type="component" value="Unassembled WGS sequence"/>
</dbReference>
<dbReference type="AlphaFoldDB" id="A0A1I5UUX5"/>
<sequence length="206" mass="24624">MKKICISLPENLYRKLIKKAKIAQIPAEKIIEIYLIENFFKEKDTSHEKEKSEYFLTTFKDKFKELEITQEDLSRVFKVATSSISKALNGKQKNFVYKEFNENKKNIDLFIKEIYLKVLKNNQPDLNNDYYDECLKNGENYSDVFKLFLGFVNKKLNGYFNEDYFLNHSDIDELIKDLSEIDIDNLSPNEIHDKFEYIYLNHYEDS</sequence>
<protein>
    <submittedName>
        <fullName evidence="1">Uncharacterized protein</fullName>
    </submittedName>
</protein>
<keyword evidence="2" id="KW-1185">Reference proteome</keyword>
<dbReference type="EMBL" id="FOXB01000072">
    <property type="protein sequence ID" value="SFP99055.1"/>
    <property type="molecule type" value="Genomic_DNA"/>
</dbReference>
<dbReference type="RefSeq" id="WP_092914291.1">
    <property type="nucleotide sequence ID" value="NZ_FOXB01000072.1"/>
</dbReference>